<dbReference type="AlphaFoldDB" id="A0A6G0S9L4"/>
<protein>
    <submittedName>
        <fullName evidence="1">Uncharacterized protein</fullName>
    </submittedName>
</protein>
<proteinExistence type="predicted"/>
<evidence type="ECO:0000313" key="2">
    <source>
        <dbReference type="Proteomes" id="UP000486351"/>
    </source>
</evidence>
<comment type="caution">
    <text evidence="1">The sequence shown here is derived from an EMBL/GenBank/DDBJ whole genome shotgun (WGS) entry which is preliminary data.</text>
</comment>
<name>A0A6G0S9L4_9STRA</name>
<evidence type="ECO:0000313" key="1">
    <source>
        <dbReference type="EMBL" id="KAE9353284.1"/>
    </source>
</evidence>
<dbReference type="EMBL" id="QXFY01000182">
    <property type="protein sequence ID" value="KAE9353284.1"/>
    <property type="molecule type" value="Genomic_DNA"/>
</dbReference>
<accession>A0A6G0S9L4</accession>
<dbReference type="Proteomes" id="UP000486351">
    <property type="component" value="Unassembled WGS sequence"/>
</dbReference>
<sequence length="107" mass="11135">MALCLLGHGGAVTAAMKSADIAAAKKKGIGLSHLRQLVVYLENVVKRQARVAVHMSTFDTNVCMGGGVDEASSASYNSSSTQARTSWLPTPGEIGTAVVSAYKCYVT</sequence>
<reference evidence="1 2" key="1">
    <citation type="submission" date="2018-09" db="EMBL/GenBank/DDBJ databases">
        <title>Genomic investigation of the strawberry pathogen Phytophthora fragariae indicates pathogenicity is determined by transcriptional variation in three key races.</title>
        <authorList>
            <person name="Adams T.M."/>
            <person name="Armitage A.D."/>
            <person name="Sobczyk M.K."/>
            <person name="Bates H.J."/>
            <person name="Dunwell J.M."/>
            <person name="Nellist C.F."/>
            <person name="Harrison R.J."/>
        </authorList>
    </citation>
    <scope>NUCLEOTIDE SEQUENCE [LARGE SCALE GENOMIC DNA]</scope>
    <source>
        <strain evidence="1 2">NOV-77</strain>
    </source>
</reference>
<gene>
    <name evidence="1" type="ORF">PF008_g5066</name>
</gene>
<organism evidence="1 2">
    <name type="scientific">Phytophthora fragariae</name>
    <dbReference type="NCBI Taxonomy" id="53985"/>
    <lineage>
        <taxon>Eukaryota</taxon>
        <taxon>Sar</taxon>
        <taxon>Stramenopiles</taxon>
        <taxon>Oomycota</taxon>
        <taxon>Peronosporomycetes</taxon>
        <taxon>Peronosporales</taxon>
        <taxon>Peronosporaceae</taxon>
        <taxon>Phytophthora</taxon>
    </lineage>
</organism>